<dbReference type="AlphaFoldDB" id="A0A915J7Z7"/>
<accession>A0A915J7Z7</accession>
<keyword evidence="1" id="KW-1185">Reference proteome</keyword>
<evidence type="ECO:0000313" key="1">
    <source>
        <dbReference type="Proteomes" id="UP000887565"/>
    </source>
</evidence>
<reference evidence="2" key="1">
    <citation type="submission" date="2022-11" db="UniProtKB">
        <authorList>
            <consortium name="WormBaseParasite"/>
        </authorList>
    </citation>
    <scope>IDENTIFICATION</scope>
</reference>
<protein>
    <submittedName>
        <fullName evidence="2">Uncharacterized protein</fullName>
    </submittedName>
</protein>
<dbReference type="WBParaSite" id="nRc.2.0.1.t22593-RA">
    <property type="protein sequence ID" value="nRc.2.0.1.t22593-RA"/>
    <property type="gene ID" value="nRc.2.0.1.g22593"/>
</dbReference>
<organism evidence="1 2">
    <name type="scientific">Romanomermis culicivorax</name>
    <name type="common">Nematode worm</name>
    <dbReference type="NCBI Taxonomy" id="13658"/>
    <lineage>
        <taxon>Eukaryota</taxon>
        <taxon>Metazoa</taxon>
        <taxon>Ecdysozoa</taxon>
        <taxon>Nematoda</taxon>
        <taxon>Enoplea</taxon>
        <taxon>Dorylaimia</taxon>
        <taxon>Mermithida</taxon>
        <taxon>Mermithoidea</taxon>
        <taxon>Mermithidae</taxon>
        <taxon>Romanomermis</taxon>
    </lineage>
</organism>
<sequence length="67" mass="7298">MVHVRNSMAGLFNPSPVLLSYFALKNGIMLPPSHWLSKTSSHLFTAILCISNGQETSEACIISYATT</sequence>
<proteinExistence type="predicted"/>
<dbReference type="Proteomes" id="UP000887565">
    <property type="component" value="Unplaced"/>
</dbReference>
<evidence type="ECO:0000313" key="2">
    <source>
        <dbReference type="WBParaSite" id="nRc.2.0.1.t22593-RA"/>
    </source>
</evidence>
<name>A0A915J7Z7_ROMCU</name>